<organism evidence="2">
    <name type="scientific">Anopheles darlingi</name>
    <name type="common">Mosquito</name>
    <dbReference type="NCBI Taxonomy" id="43151"/>
    <lineage>
        <taxon>Eukaryota</taxon>
        <taxon>Metazoa</taxon>
        <taxon>Ecdysozoa</taxon>
        <taxon>Arthropoda</taxon>
        <taxon>Hexapoda</taxon>
        <taxon>Insecta</taxon>
        <taxon>Pterygota</taxon>
        <taxon>Neoptera</taxon>
        <taxon>Endopterygota</taxon>
        <taxon>Diptera</taxon>
        <taxon>Nematocera</taxon>
        <taxon>Culicoidea</taxon>
        <taxon>Culicidae</taxon>
        <taxon>Anophelinae</taxon>
        <taxon>Anopheles</taxon>
    </lineage>
</organism>
<evidence type="ECO:0000313" key="2">
    <source>
        <dbReference type="EMBL" id="MBW77803.1"/>
    </source>
</evidence>
<sequence>MLARTMTHSGAGLLFSSVAGCSFSSVSGSVEGMYRKFEGPYRSETLIDFGASTLTGFFRSGTLAALLDVRPNILANEDFPPDPVEDGLKKSSSSAESRPPPPPPEPSSNISQKLSQFHQNRQKFGSQGK</sequence>
<proteinExistence type="predicted"/>
<name>A0A2M4DJR5_ANODA</name>
<accession>A0A2M4DJR5</accession>
<dbReference type="AlphaFoldDB" id="A0A2M4DJR5"/>
<dbReference type="EMBL" id="GGFL01013625">
    <property type="protein sequence ID" value="MBW77803.1"/>
    <property type="molecule type" value="Transcribed_RNA"/>
</dbReference>
<feature type="compositionally biased region" description="Polar residues" evidence="1">
    <location>
        <begin position="109"/>
        <end position="129"/>
    </location>
</feature>
<reference evidence="2" key="1">
    <citation type="submission" date="2018-01" db="EMBL/GenBank/DDBJ databases">
        <title>An insight into the sialome of Amazonian anophelines.</title>
        <authorList>
            <person name="Ribeiro J.M."/>
            <person name="Scarpassa V."/>
            <person name="Calvo E."/>
        </authorList>
    </citation>
    <scope>NUCLEOTIDE SEQUENCE</scope>
</reference>
<dbReference type="PROSITE" id="PS51257">
    <property type="entry name" value="PROKAR_LIPOPROTEIN"/>
    <property type="match status" value="1"/>
</dbReference>
<feature type="region of interest" description="Disordered" evidence="1">
    <location>
        <begin position="75"/>
        <end position="129"/>
    </location>
</feature>
<protein>
    <submittedName>
        <fullName evidence="2">Putative secreted protein</fullName>
    </submittedName>
</protein>
<evidence type="ECO:0000256" key="1">
    <source>
        <dbReference type="SAM" id="MobiDB-lite"/>
    </source>
</evidence>